<reference evidence="2" key="2">
    <citation type="submission" date="2023-06" db="EMBL/GenBank/DDBJ databases">
        <authorList>
            <consortium name="Lawrence Berkeley National Laboratory"/>
            <person name="Haridas S."/>
            <person name="Hensen N."/>
            <person name="Bonometti L."/>
            <person name="Westerberg I."/>
            <person name="Brannstrom I.O."/>
            <person name="Guillou S."/>
            <person name="Cros-Aarteil S."/>
            <person name="Calhoun S."/>
            <person name="Kuo A."/>
            <person name="Mondo S."/>
            <person name="Pangilinan J."/>
            <person name="Riley R."/>
            <person name="Labutti K."/>
            <person name="Andreopoulos B."/>
            <person name="Lipzen A."/>
            <person name="Chen C."/>
            <person name="Yanf M."/>
            <person name="Daum C."/>
            <person name="Ng V."/>
            <person name="Clum A."/>
            <person name="Steindorff A."/>
            <person name="Ohm R."/>
            <person name="Martin F."/>
            <person name="Silar P."/>
            <person name="Natvig D."/>
            <person name="Lalanne C."/>
            <person name="Gautier V."/>
            <person name="Ament-Velasquez S.L."/>
            <person name="Kruys A."/>
            <person name="Hutchinson M.I."/>
            <person name="Powell A.J."/>
            <person name="Barry K."/>
            <person name="Miller A.N."/>
            <person name="Grigoriev I.V."/>
            <person name="Debuchy R."/>
            <person name="Gladieux P."/>
            <person name="Thoren M.H."/>
            <person name="Johannesson H."/>
        </authorList>
    </citation>
    <scope>NUCLEOTIDE SEQUENCE</scope>
    <source>
        <strain evidence="2">CBS 958.72</strain>
    </source>
</reference>
<dbReference type="Proteomes" id="UP001287356">
    <property type="component" value="Unassembled WGS sequence"/>
</dbReference>
<evidence type="ECO:0000313" key="3">
    <source>
        <dbReference type="Proteomes" id="UP001287356"/>
    </source>
</evidence>
<comment type="caution">
    <text evidence="2">The sequence shown here is derived from an EMBL/GenBank/DDBJ whole genome shotgun (WGS) entry which is preliminary data.</text>
</comment>
<reference evidence="2" key="1">
    <citation type="journal article" date="2023" name="Mol. Phylogenet. Evol.">
        <title>Genome-scale phylogeny and comparative genomics of the fungal order Sordariales.</title>
        <authorList>
            <person name="Hensen N."/>
            <person name="Bonometti L."/>
            <person name="Westerberg I."/>
            <person name="Brannstrom I.O."/>
            <person name="Guillou S."/>
            <person name="Cros-Aarteil S."/>
            <person name="Calhoun S."/>
            <person name="Haridas S."/>
            <person name="Kuo A."/>
            <person name="Mondo S."/>
            <person name="Pangilinan J."/>
            <person name="Riley R."/>
            <person name="LaButti K."/>
            <person name="Andreopoulos B."/>
            <person name="Lipzen A."/>
            <person name="Chen C."/>
            <person name="Yan M."/>
            <person name="Daum C."/>
            <person name="Ng V."/>
            <person name="Clum A."/>
            <person name="Steindorff A."/>
            <person name="Ohm R.A."/>
            <person name="Martin F."/>
            <person name="Silar P."/>
            <person name="Natvig D.O."/>
            <person name="Lalanne C."/>
            <person name="Gautier V."/>
            <person name="Ament-Velasquez S.L."/>
            <person name="Kruys A."/>
            <person name="Hutchinson M.I."/>
            <person name="Powell A.J."/>
            <person name="Barry K."/>
            <person name="Miller A.N."/>
            <person name="Grigoriev I.V."/>
            <person name="Debuchy R."/>
            <person name="Gladieux P."/>
            <person name="Hiltunen Thoren M."/>
            <person name="Johannesson H."/>
        </authorList>
    </citation>
    <scope>NUCLEOTIDE SEQUENCE</scope>
    <source>
        <strain evidence="2">CBS 958.72</strain>
    </source>
</reference>
<dbReference type="EMBL" id="JAULSN010000003">
    <property type="protein sequence ID" value="KAK3376707.1"/>
    <property type="molecule type" value="Genomic_DNA"/>
</dbReference>
<keyword evidence="3" id="KW-1185">Reference proteome</keyword>
<organism evidence="2 3">
    <name type="scientific">Lasiosphaeria ovina</name>
    <dbReference type="NCBI Taxonomy" id="92902"/>
    <lineage>
        <taxon>Eukaryota</taxon>
        <taxon>Fungi</taxon>
        <taxon>Dikarya</taxon>
        <taxon>Ascomycota</taxon>
        <taxon>Pezizomycotina</taxon>
        <taxon>Sordariomycetes</taxon>
        <taxon>Sordariomycetidae</taxon>
        <taxon>Sordariales</taxon>
        <taxon>Lasiosphaeriaceae</taxon>
        <taxon>Lasiosphaeria</taxon>
    </lineage>
</organism>
<dbReference type="AlphaFoldDB" id="A0AAE0NAE0"/>
<evidence type="ECO:0000313" key="2">
    <source>
        <dbReference type="EMBL" id="KAK3376707.1"/>
    </source>
</evidence>
<sequence length="86" mass="10084">MPARTRIRKRRLTRQLWNCNCLLPSLGLAKLTLAWHCRRDQNQLAKPKASASLCKMTIPPPCIQRSQAKPSRRRLENQTRCHQRQP</sequence>
<gene>
    <name evidence="2" type="ORF">B0T24DRAFT_226507</name>
</gene>
<name>A0AAE0NAE0_9PEZI</name>
<evidence type="ECO:0000256" key="1">
    <source>
        <dbReference type="SAM" id="MobiDB-lite"/>
    </source>
</evidence>
<proteinExistence type="predicted"/>
<feature type="region of interest" description="Disordered" evidence="1">
    <location>
        <begin position="62"/>
        <end position="86"/>
    </location>
</feature>
<accession>A0AAE0NAE0</accession>
<protein>
    <submittedName>
        <fullName evidence="2">Uncharacterized protein</fullName>
    </submittedName>
</protein>